<dbReference type="AlphaFoldDB" id="A0A1H0SBC1"/>
<evidence type="ECO:0000313" key="1">
    <source>
        <dbReference type="EMBL" id="SDP39030.1"/>
    </source>
</evidence>
<dbReference type="Pfam" id="PF12900">
    <property type="entry name" value="Pyridox_ox_2"/>
    <property type="match status" value="1"/>
</dbReference>
<dbReference type="InterPro" id="IPR024747">
    <property type="entry name" value="Pyridox_Oxase-rel"/>
</dbReference>
<dbReference type="InterPro" id="IPR012349">
    <property type="entry name" value="Split_barrel_FMN-bd"/>
</dbReference>
<dbReference type="RefSeq" id="WP_090479516.1">
    <property type="nucleotide sequence ID" value="NZ_LT629710.1"/>
</dbReference>
<gene>
    <name evidence="1" type="ORF">SAMN04515671_4008</name>
</gene>
<protein>
    <submittedName>
        <fullName evidence="1">Nitroimidazol reductase NimA, pyridoxamine 5'-phosphate oxidase superfamily</fullName>
    </submittedName>
</protein>
<name>A0A1H0SBC1_9ACTN</name>
<accession>A0A1H0SBC1</accession>
<dbReference type="OrthoDB" id="3212118at2"/>
<proteinExistence type="predicted"/>
<dbReference type="SUPFAM" id="SSF50475">
    <property type="entry name" value="FMN-binding split barrel"/>
    <property type="match status" value="1"/>
</dbReference>
<reference evidence="1 2" key="1">
    <citation type="submission" date="2016-10" db="EMBL/GenBank/DDBJ databases">
        <authorList>
            <person name="de Groot N.N."/>
        </authorList>
    </citation>
    <scope>NUCLEOTIDE SEQUENCE [LARGE SCALE GENOMIC DNA]</scope>
    <source>
        <strain evidence="2">P4-7,KCTC 19426,CECT 7604</strain>
    </source>
</reference>
<sequence>MKQSVPEDHTGMGVLPLETCLEHLSSARIGRVAFLADGYPIILPVNHGVDHGTVVFRTTEGSKLDAAELQLPVAFEVDGFDAERRTGWSVLVRGIAAPVASPAEIARLSELRVWPWADSVSRTSWVRITAHEITGRQIVHHYNY</sequence>
<dbReference type="Gene3D" id="2.30.110.10">
    <property type="entry name" value="Electron Transport, Fmn-binding Protein, Chain A"/>
    <property type="match status" value="1"/>
</dbReference>
<dbReference type="EMBL" id="LT629710">
    <property type="protein sequence ID" value="SDP39030.1"/>
    <property type="molecule type" value="Genomic_DNA"/>
</dbReference>
<dbReference type="STRING" id="1090615.SAMN04515671_4008"/>
<keyword evidence="2" id="KW-1185">Reference proteome</keyword>
<organism evidence="1 2">
    <name type="scientific">Nakamurella panacisegetis</name>
    <dbReference type="NCBI Taxonomy" id="1090615"/>
    <lineage>
        <taxon>Bacteria</taxon>
        <taxon>Bacillati</taxon>
        <taxon>Actinomycetota</taxon>
        <taxon>Actinomycetes</taxon>
        <taxon>Nakamurellales</taxon>
        <taxon>Nakamurellaceae</taxon>
        <taxon>Nakamurella</taxon>
    </lineage>
</organism>
<evidence type="ECO:0000313" key="2">
    <source>
        <dbReference type="Proteomes" id="UP000198741"/>
    </source>
</evidence>
<dbReference type="Proteomes" id="UP000198741">
    <property type="component" value="Chromosome I"/>
</dbReference>